<keyword evidence="4" id="KW-1185">Reference proteome</keyword>
<evidence type="ECO:0000259" key="2">
    <source>
        <dbReference type="Pfam" id="PF01656"/>
    </source>
</evidence>
<dbReference type="SUPFAM" id="SSF52540">
    <property type="entry name" value="P-loop containing nucleoside triphosphate hydrolases"/>
    <property type="match status" value="1"/>
</dbReference>
<dbReference type="Pfam" id="PF01656">
    <property type="entry name" value="CbiA"/>
    <property type="match status" value="1"/>
</dbReference>
<dbReference type="GO" id="GO:0051782">
    <property type="term" value="P:negative regulation of cell division"/>
    <property type="evidence" value="ECO:0007669"/>
    <property type="project" value="TreeGrafter"/>
</dbReference>
<dbReference type="AlphaFoldDB" id="A0A9X4M6T2"/>
<protein>
    <submittedName>
        <fullName evidence="3">MinD/ParA family protein</fullName>
    </submittedName>
</protein>
<evidence type="ECO:0000256" key="1">
    <source>
        <dbReference type="SAM" id="MobiDB-lite"/>
    </source>
</evidence>
<name>A0A9X4M6T2_9ACTN</name>
<reference evidence="3" key="1">
    <citation type="submission" date="2022-08" db="EMBL/GenBank/DDBJ databases">
        <title>Genome analysis of Corynebacteriales strain.</title>
        <authorList>
            <person name="Lee S.D."/>
        </authorList>
    </citation>
    <scope>NUCLEOTIDE SEQUENCE</scope>
    <source>
        <strain evidence="3">D3-21</strain>
    </source>
</reference>
<proteinExistence type="predicted"/>
<comment type="caution">
    <text evidence="3">The sequence shown here is derived from an EMBL/GenBank/DDBJ whole genome shotgun (WGS) entry which is preliminary data.</text>
</comment>
<feature type="domain" description="CobQ/CobB/MinD/ParA nucleotide binding" evidence="2">
    <location>
        <begin position="144"/>
        <end position="291"/>
    </location>
</feature>
<dbReference type="InterPro" id="IPR027417">
    <property type="entry name" value="P-loop_NTPase"/>
</dbReference>
<dbReference type="RefSeq" id="WP_332520465.1">
    <property type="nucleotide sequence ID" value="NZ_JANRHA010000012.1"/>
</dbReference>
<dbReference type="PANTHER" id="PTHR43384">
    <property type="entry name" value="SEPTUM SITE-DETERMINING PROTEIN MIND HOMOLOG, CHLOROPLASTIC-RELATED"/>
    <property type="match status" value="1"/>
</dbReference>
<dbReference type="PANTHER" id="PTHR43384:SF14">
    <property type="entry name" value="ESX-1 SECRETION-ASSOCIATED PROTEIN ESPI"/>
    <property type="match status" value="1"/>
</dbReference>
<evidence type="ECO:0000313" key="3">
    <source>
        <dbReference type="EMBL" id="MDG3016293.1"/>
    </source>
</evidence>
<accession>A0A9X4M6T2</accession>
<dbReference type="GO" id="GO:0016887">
    <property type="term" value="F:ATP hydrolysis activity"/>
    <property type="evidence" value="ECO:0007669"/>
    <property type="project" value="TreeGrafter"/>
</dbReference>
<dbReference type="GO" id="GO:0005829">
    <property type="term" value="C:cytosol"/>
    <property type="evidence" value="ECO:0007669"/>
    <property type="project" value="TreeGrafter"/>
</dbReference>
<dbReference type="Proteomes" id="UP001152755">
    <property type="component" value="Unassembled WGS sequence"/>
</dbReference>
<dbReference type="GO" id="GO:0005524">
    <property type="term" value="F:ATP binding"/>
    <property type="evidence" value="ECO:0007669"/>
    <property type="project" value="TreeGrafter"/>
</dbReference>
<dbReference type="GO" id="GO:0009898">
    <property type="term" value="C:cytoplasmic side of plasma membrane"/>
    <property type="evidence" value="ECO:0007669"/>
    <property type="project" value="TreeGrafter"/>
</dbReference>
<gene>
    <name evidence="3" type="ORF">NVS88_17195</name>
</gene>
<sequence>MDLETYQHAITPPWNRQFRESTAVASFGSFSTHTTVLPAQNGHVGPGPIDFWNGDAAPEPVSGTGGEHPAPPAAEPGPLPPPTMDDVAAQSLLKRRKAAPSGGWRRAVHKLSGGHLNPGDSPAQVYRQALAERINQPLRGDYRIAFLSLKGGVGKTTTTVGLGSTFASLRGDRVIALDANPDFGTLAQRVPNQTLSTVRDLLDDRDARRYCEVRLHTSQASSRLEVLASERDPAVSEAFSEEDYRAAVKVLQYHYNLILTDCGTGLMHSAMNGVLALANSLVLVSAPAIDGARSAAATLDWLDCHGFGHLVERTVVVISAPRPGASTLDVDMLVRHFRARCRAVQIIPFDEHLSEGGVLELELLHPDTRLAFMELAALVAEDFPAPEGRHAGTFRC</sequence>
<organism evidence="3 4">
    <name type="scientific">Speluncibacter jeojiensis</name>
    <dbReference type="NCBI Taxonomy" id="2710754"/>
    <lineage>
        <taxon>Bacteria</taxon>
        <taxon>Bacillati</taxon>
        <taxon>Actinomycetota</taxon>
        <taxon>Actinomycetes</taxon>
        <taxon>Mycobacteriales</taxon>
        <taxon>Speluncibacteraceae</taxon>
        <taxon>Speluncibacter</taxon>
    </lineage>
</organism>
<dbReference type="InterPro" id="IPR050625">
    <property type="entry name" value="ParA/MinD_ATPase"/>
</dbReference>
<dbReference type="Gene3D" id="3.40.50.300">
    <property type="entry name" value="P-loop containing nucleotide triphosphate hydrolases"/>
    <property type="match status" value="1"/>
</dbReference>
<feature type="region of interest" description="Disordered" evidence="1">
    <location>
        <begin position="53"/>
        <end position="120"/>
    </location>
</feature>
<dbReference type="EMBL" id="JANRHA010000012">
    <property type="protein sequence ID" value="MDG3016293.1"/>
    <property type="molecule type" value="Genomic_DNA"/>
</dbReference>
<feature type="compositionally biased region" description="Pro residues" evidence="1">
    <location>
        <begin position="69"/>
        <end position="83"/>
    </location>
</feature>
<dbReference type="InterPro" id="IPR002586">
    <property type="entry name" value="CobQ/CobB/MinD/ParA_Nub-bd_dom"/>
</dbReference>
<evidence type="ECO:0000313" key="4">
    <source>
        <dbReference type="Proteomes" id="UP001152755"/>
    </source>
</evidence>